<protein>
    <submittedName>
        <fullName evidence="1">Uncharacterized protein</fullName>
    </submittedName>
</protein>
<dbReference type="PANTHER" id="PTHR32134">
    <property type="entry name" value="FNIP REPEAT-CONTAINING PROTEIN"/>
    <property type="match status" value="1"/>
</dbReference>
<name>F4PJY6_CACFS</name>
<dbReference type="Gene3D" id="3.80.10.10">
    <property type="entry name" value="Ribonuclease Inhibitor"/>
    <property type="match status" value="1"/>
</dbReference>
<dbReference type="Pfam" id="PF05725">
    <property type="entry name" value="FNIP"/>
    <property type="match status" value="1"/>
</dbReference>
<dbReference type="InterPro" id="IPR032675">
    <property type="entry name" value="LRR_dom_sf"/>
</dbReference>
<reference evidence="2" key="1">
    <citation type="journal article" date="2011" name="Genome Res.">
        <title>Phylogeny-wide analysis of social amoeba genomes highlights ancient origins for complex intercellular communication.</title>
        <authorList>
            <person name="Heidel A.J."/>
            <person name="Lawal H.M."/>
            <person name="Felder M."/>
            <person name="Schilde C."/>
            <person name="Helps N.R."/>
            <person name="Tunggal B."/>
            <person name="Rivero F."/>
            <person name="John U."/>
            <person name="Schleicher M."/>
            <person name="Eichinger L."/>
            <person name="Platzer M."/>
            <person name="Noegel A.A."/>
            <person name="Schaap P."/>
            <person name="Gloeckner G."/>
        </authorList>
    </citation>
    <scope>NUCLEOTIDE SEQUENCE [LARGE SCALE GENOMIC DNA]</scope>
    <source>
        <strain evidence="2">SH3</strain>
    </source>
</reference>
<proteinExistence type="predicted"/>
<dbReference type="PANTHER" id="PTHR32134:SF169">
    <property type="entry name" value="FNIP REPEAT-CONTAINING PROTEIN-RELATED"/>
    <property type="match status" value="1"/>
</dbReference>
<organism evidence="1 2">
    <name type="scientific">Cavenderia fasciculata</name>
    <name type="common">Slime mold</name>
    <name type="synonym">Dictyostelium fasciculatum</name>
    <dbReference type="NCBI Taxonomy" id="261658"/>
    <lineage>
        <taxon>Eukaryota</taxon>
        <taxon>Amoebozoa</taxon>
        <taxon>Evosea</taxon>
        <taxon>Eumycetozoa</taxon>
        <taxon>Dictyostelia</taxon>
        <taxon>Acytosteliales</taxon>
        <taxon>Cavenderiaceae</taxon>
        <taxon>Cavenderia</taxon>
    </lineage>
</organism>
<dbReference type="RefSeq" id="XP_004361761.1">
    <property type="nucleotide sequence ID" value="XM_004361704.1"/>
</dbReference>
<sequence>MTLALLFETLIKIISFKIPSDDDVALNIISKQKETINILYSIYISLHLFMSSRSLIDLPTVVIHSIFNWLGDDEDKVFLYLTCKRLHHYKYLTLEHYSDRDQCAHGPIERYKKVTISGVGLSILAPKHKLLYHRLKERGERSLVTSLVLYFCSSSQCNVLEITPSITCLSIEGETPRNLLDSKNLSNLVTLKIAKSHIKDIEQPDYTRHLGIRGDTFPKLTRLEVPYIYIDNTNCKSMNQLPSSLTSFKTEIGTLDHSGDSTVLDFLTNLPNLQHLCLEALNRTTPLTRFPSNLVSLDIAELYNQRLEPGMLPPTLTNLCIKGYQQKIPDDTFPIGLQSLEIKESNLACLTNLKLPPMLTSLSIHDSSIGIVIPDTVKFLTFRCDGQQNLGTLPSSLEYLELLGLFSPAIKLPQGVRVVKLNVSGLHLARGFLPSTVCQVEFGDDVYFQSTFEKDWAPDSVETIKFGSRFDRAIRFPPHLKHVEFGQLFKGSSFIDEFQQKVSLEYALPPTIESVRFGACFYYHNLINRVLPSSIKRLYFTNLAHVQTALPNDFTFPPTLEVLQFPILDYQYEIPQLPDTLLKLYIVSTNKKHQKCIGCHRAVITLKCPIPIRNKLVRLPNYPQSMIIYNNERIWTWNDFGTLEKNHP</sequence>
<dbReference type="SUPFAM" id="SSF52058">
    <property type="entry name" value="L domain-like"/>
    <property type="match status" value="1"/>
</dbReference>
<keyword evidence="2" id="KW-1185">Reference proteome</keyword>
<dbReference type="EMBL" id="GL883007">
    <property type="protein sequence ID" value="EGG23910.1"/>
    <property type="molecule type" value="Genomic_DNA"/>
</dbReference>
<dbReference type="AlphaFoldDB" id="F4PJY6"/>
<dbReference type="KEGG" id="dfa:DFA_06048"/>
<dbReference type="GeneID" id="14876534"/>
<accession>F4PJY6</accession>
<gene>
    <name evidence="1" type="ORF">DFA_06048</name>
</gene>
<dbReference type="InterPro" id="IPR051251">
    <property type="entry name" value="STK_FNIP-Repeat"/>
</dbReference>
<evidence type="ECO:0000313" key="1">
    <source>
        <dbReference type="EMBL" id="EGG23910.1"/>
    </source>
</evidence>
<dbReference type="Proteomes" id="UP000007797">
    <property type="component" value="Unassembled WGS sequence"/>
</dbReference>
<dbReference type="InterPro" id="IPR008615">
    <property type="entry name" value="FNIP"/>
</dbReference>
<evidence type="ECO:0000313" key="2">
    <source>
        <dbReference type="Proteomes" id="UP000007797"/>
    </source>
</evidence>